<organism evidence="7 8">
    <name type="scientific">Rhizophagus clarus</name>
    <dbReference type="NCBI Taxonomy" id="94130"/>
    <lineage>
        <taxon>Eukaryota</taxon>
        <taxon>Fungi</taxon>
        <taxon>Fungi incertae sedis</taxon>
        <taxon>Mucoromycota</taxon>
        <taxon>Glomeromycotina</taxon>
        <taxon>Glomeromycetes</taxon>
        <taxon>Glomerales</taxon>
        <taxon>Glomeraceae</taxon>
        <taxon>Rhizophagus</taxon>
    </lineage>
</organism>
<dbReference type="GO" id="GO:0043495">
    <property type="term" value="F:protein-membrane adaptor activity"/>
    <property type="evidence" value="ECO:0007669"/>
    <property type="project" value="TreeGrafter"/>
</dbReference>
<dbReference type="InterPro" id="IPR045119">
    <property type="entry name" value="SUN1-5"/>
</dbReference>
<evidence type="ECO:0000256" key="1">
    <source>
        <dbReference type="ARBA" id="ARBA00004370"/>
    </source>
</evidence>
<comment type="subcellular location">
    <subcellularLocation>
        <location evidence="1">Membrane</location>
    </subcellularLocation>
</comment>
<keyword evidence="3" id="KW-1133">Transmembrane helix</keyword>
<dbReference type="Gene3D" id="2.60.120.260">
    <property type="entry name" value="Galactose-binding domain-like"/>
    <property type="match status" value="1"/>
</dbReference>
<reference evidence="7" key="1">
    <citation type="submission" date="2019-10" db="EMBL/GenBank/DDBJ databases">
        <title>Conservation and host-specific expression of non-tandemly repeated heterogenous ribosome RNA gene in arbuscular mycorrhizal fungi.</title>
        <authorList>
            <person name="Maeda T."/>
            <person name="Kobayashi Y."/>
            <person name="Nakagawa T."/>
            <person name="Ezawa T."/>
            <person name="Yamaguchi K."/>
            <person name="Bino T."/>
            <person name="Nishimoto Y."/>
            <person name="Shigenobu S."/>
            <person name="Kawaguchi M."/>
        </authorList>
    </citation>
    <scope>NUCLEOTIDE SEQUENCE</scope>
    <source>
        <strain evidence="7">HR1</strain>
    </source>
</reference>
<dbReference type="GO" id="GO:0034993">
    <property type="term" value="C:meiotic nuclear membrane microtubule tethering complex"/>
    <property type="evidence" value="ECO:0007669"/>
    <property type="project" value="TreeGrafter"/>
</dbReference>
<dbReference type="Proteomes" id="UP000615446">
    <property type="component" value="Unassembled WGS sequence"/>
</dbReference>
<dbReference type="InterPro" id="IPR012919">
    <property type="entry name" value="SUN_dom"/>
</dbReference>
<dbReference type="PROSITE" id="PS51469">
    <property type="entry name" value="SUN"/>
    <property type="match status" value="1"/>
</dbReference>
<dbReference type="EMBL" id="BLAL01000005">
    <property type="protein sequence ID" value="GES73243.1"/>
    <property type="molecule type" value="Genomic_DNA"/>
</dbReference>
<evidence type="ECO:0000256" key="3">
    <source>
        <dbReference type="ARBA" id="ARBA00022989"/>
    </source>
</evidence>
<evidence type="ECO:0000256" key="4">
    <source>
        <dbReference type="ARBA" id="ARBA00023136"/>
    </source>
</evidence>
<name>A0A8H3KSE7_9GLOM</name>
<evidence type="ECO:0000313" key="8">
    <source>
        <dbReference type="Proteomes" id="UP000615446"/>
    </source>
</evidence>
<dbReference type="InterPro" id="IPR018247">
    <property type="entry name" value="EF_Hand_1_Ca_BS"/>
</dbReference>
<dbReference type="PROSITE" id="PS00018">
    <property type="entry name" value="EF_HAND_1"/>
    <property type="match status" value="1"/>
</dbReference>
<evidence type="ECO:0000313" key="7">
    <source>
        <dbReference type="EMBL" id="GES73243.1"/>
    </source>
</evidence>
<comment type="caution">
    <text evidence="7">The sequence shown here is derived from an EMBL/GenBank/DDBJ whole genome shotgun (WGS) entry which is preliminary data.</text>
</comment>
<protein>
    <recommendedName>
        <fullName evidence="6">SUN domain-containing protein</fullName>
    </recommendedName>
</protein>
<evidence type="ECO:0000256" key="5">
    <source>
        <dbReference type="SAM" id="MobiDB-lite"/>
    </source>
</evidence>
<dbReference type="OrthoDB" id="342281at2759"/>
<feature type="compositionally biased region" description="Polar residues" evidence="5">
    <location>
        <begin position="49"/>
        <end position="63"/>
    </location>
</feature>
<dbReference type="Pfam" id="PF07738">
    <property type="entry name" value="Sad1_UNC"/>
    <property type="match status" value="2"/>
</dbReference>
<dbReference type="AlphaFoldDB" id="A0A8H3KSE7"/>
<dbReference type="PANTHER" id="PTHR12911:SF8">
    <property type="entry name" value="KLAROID PROTEIN-RELATED"/>
    <property type="match status" value="1"/>
</dbReference>
<keyword evidence="2" id="KW-0812">Transmembrane</keyword>
<evidence type="ECO:0000259" key="6">
    <source>
        <dbReference type="PROSITE" id="PS51469"/>
    </source>
</evidence>
<accession>A0A8H3KSE7</accession>
<feature type="compositionally biased region" description="Low complexity" evidence="5">
    <location>
        <begin position="24"/>
        <end position="38"/>
    </location>
</feature>
<feature type="region of interest" description="Disordered" evidence="5">
    <location>
        <begin position="1"/>
        <end position="66"/>
    </location>
</feature>
<feature type="domain" description="SUN" evidence="6">
    <location>
        <begin position="272"/>
        <end position="505"/>
    </location>
</feature>
<sequence length="516" mass="58964">MPARRKSSEPQTPPATPIRNRRNGSGSSQSSQFSTGSQKYTAYLRERPTSTNGIYSPPTQEKNPFSREEEIYVRLQLESSQPSIFHPKNDDIVDDVIDDDDTNQFVPNFSTDRSIIIDDDNNNNNSKDIFSSNRIYAWAIDNKTYKIQPIGEKKNDVNDSRVITADDFKKMIQAEVKNYIDGELSPRSNEPLRAMIIDEIKNIISSEFKKIPIRKRFSSRDEETSIRKRGSLRDEKALELIRNEARIVVKDELLKYSQDKLNRRDFALHSGGAKIITKYTSKTYEQWPSQWYKKITARLTGSGITRGKPPVTAISHDTNVGQCWPLSGQEGQLAIFLDRRIYVTAVTYDHISKDIATDDVLSAPKDFEVWGIIDDATVGKDNNDNDEDLSMDLNEDFNPRMESTEETCSRRRDDQYDDGLSHLNPNLEIETNGELRLGNSPLHLFLGGFTYNISNGSPPIQTFEIPEHILKYNRPIRAIIMKVLNNWGKPEYTCLYRFRVHGEPAIPTVSADPKIK</sequence>
<dbReference type="PANTHER" id="PTHR12911">
    <property type="entry name" value="SAD1/UNC-84-LIKE PROTEIN-RELATED"/>
    <property type="match status" value="1"/>
</dbReference>
<proteinExistence type="predicted"/>
<gene>
    <name evidence="7" type="ORF">RCL2_000078500</name>
</gene>
<keyword evidence="4" id="KW-0472">Membrane</keyword>
<evidence type="ECO:0000256" key="2">
    <source>
        <dbReference type="ARBA" id="ARBA00022692"/>
    </source>
</evidence>